<dbReference type="FunFam" id="1.10.10.2150:FF:000001">
    <property type="entry name" value="Ribosomal RNA-processing protein 8"/>
    <property type="match status" value="1"/>
</dbReference>
<keyword evidence="15" id="KW-0521">NADP</keyword>
<dbReference type="SUPFAM" id="SSF53271">
    <property type="entry name" value="PRTase-like"/>
    <property type="match status" value="1"/>
</dbReference>
<dbReference type="InterPro" id="IPR001433">
    <property type="entry name" value="OxRdtase_FAD/NAD-bd"/>
</dbReference>
<dbReference type="InterPro" id="IPR002869">
    <property type="entry name" value="Pyrv_flavodox_OxRed_cen"/>
</dbReference>
<keyword evidence="18" id="KW-0539">Nucleus</keyword>
<name>A0A409Y7J8_9AGAR</name>
<evidence type="ECO:0000256" key="12">
    <source>
        <dbReference type="ARBA" id="ARBA00022679"/>
    </source>
</evidence>
<evidence type="ECO:0000313" key="25">
    <source>
        <dbReference type="Proteomes" id="UP000284842"/>
    </source>
</evidence>
<comment type="subcellular location">
    <subcellularLocation>
        <location evidence="3">Nucleus</location>
        <location evidence="3">Nucleolus</location>
    </subcellularLocation>
</comment>
<dbReference type="Gene3D" id="1.10.10.2150">
    <property type="entry name" value="Ribosomal RNA-processing protein 8, N-terminal domain"/>
    <property type="match status" value="1"/>
</dbReference>
<keyword evidence="11" id="KW-0288">FMN</keyword>
<keyword evidence="16" id="KW-0249">Electron transport</keyword>
<evidence type="ECO:0000256" key="21">
    <source>
        <dbReference type="ARBA" id="ARBA00076672"/>
    </source>
</evidence>
<comment type="cofactor">
    <cofactor evidence="1">
        <name>FMN</name>
        <dbReference type="ChEBI" id="CHEBI:58210"/>
    </cofactor>
</comment>
<evidence type="ECO:0000256" key="5">
    <source>
        <dbReference type="ARBA" id="ARBA00006301"/>
    </source>
</evidence>
<dbReference type="FunFam" id="1.20.990.10:FF:000010">
    <property type="entry name" value="Sulfite reductase [NADPH] flavoprotein component"/>
    <property type="match status" value="1"/>
</dbReference>
<dbReference type="GO" id="GO:0016433">
    <property type="term" value="F:rRNA (adenine) methyltransferase activity"/>
    <property type="evidence" value="ECO:0007669"/>
    <property type="project" value="UniProtKB-ARBA"/>
</dbReference>
<dbReference type="SUPFAM" id="SSF52922">
    <property type="entry name" value="TK C-terminal domain-like"/>
    <property type="match status" value="1"/>
</dbReference>
<dbReference type="InterPro" id="IPR013216">
    <property type="entry name" value="Methyltransf_11"/>
</dbReference>
<evidence type="ECO:0000256" key="19">
    <source>
        <dbReference type="ARBA" id="ARBA00052219"/>
    </source>
</evidence>
<dbReference type="Gene3D" id="3.40.50.80">
    <property type="entry name" value="Nucleotide-binding domain of ferredoxin-NADP reductase (FNR) module"/>
    <property type="match status" value="1"/>
</dbReference>
<evidence type="ECO:0000256" key="14">
    <source>
        <dbReference type="ARBA" id="ARBA00022827"/>
    </source>
</evidence>
<comment type="similarity">
    <text evidence="5">Belongs to the methyltransferase superfamily. RRP8 family.</text>
</comment>
<dbReference type="PANTHER" id="PTHR19384">
    <property type="entry name" value="NITRIC OXIDE SYNTHASE-RELATED"/>
    <property type="match status" value="1"/>
</dbReference>
<evidence type="ECO:0000256" key="6">
    <source>
        <dbReference type="ARBA" id="ARBA00012604"/>
    </source>
</evidence>
<comment type="cofactor">
    <cofactor evidence="2">
        <name>FAD</name>
        <dbReference type="ChEBI" id="CHEBI:57692"/>
    </cofactor>
</comment>
<dbReference type="CDD" id="cd06223">
    <property type="entry name" value="PRTases_typeI"/>
    <property type="match status" value="1"/>
</dbReference>
<keyword evidence="8" id="KW-0698">rRNA processing</keyword>
<evidence type="ECO:0000259" key="23">
    <source>
        <dbReference type="PROSITE" id="PS51384"/>
    </source>
</evidence>
<dbReference type="GO" id="GO:0005829">
    <property type="term" value="C:cytosol"/>
    <property type="evidence" value="ECO:0007669"/>
    <property type="project" value="TreeGrafter"/>
</dbReference>
<sequence length="1519" mass="165258">MALFEVPGWSLDAKPLREETQRTSKKRKRPAENNKDLTAAEVNIEKLMNTLSSSDPSGSASKRPSEKNKKKRKAEALPSKKSTPVAGQTSKKQHVKVQKNTKEGAESSKKGETPGAALTSLQRTMRDNLDGARFRIINEDLYKAESHKAHEMMQQEPKIFEEYHAGFRHQVQSWPTNPVEHYISHFSSYPKRTLIADLGCGDAALAKSLVPQGISVASFDLVSDKAYVVEADICQHIPLPGSEPTGPGKSPGEGQIVDVVVCALSLMNVNWVECLREAWRILKQGGELHIAEVTSRFLDPELFQTIVGSIGFRLKSKGIETISLILGYEASRGLEEETFSGETPVAPFTGSKVKPRIGLTPILRAGLGMTDALVSYCLLIEFSPHSSAPVYHLGLYRDRSTLQPVEYYSKLPQDPPIDQVFLLDPLIATGGTACAAVTMINEWGIDTSKVKLLCVLASEAGLKQIQQTHPQLEIWVAGVDQTLTAEGFISPGLGDTGDRLFNTIRPAQATSSVYVYDVAEQVGFGTATKDWAKHDKDTSNVVSLQTRAGAGLSLIGRLSQGTSYDTATGTTLTAYTTPSGLALMAPSFLHLPPASSSARLVVQVPAVTPVGETLSLSPTLAPLSSVWGLLPENIAVLLSSTPQQAVDFASLAYHVSDFHTIHIFDHYDSAREVGQALKPLTALISGKTIQETIRQAGYDFFEYHGSTEATTVIVLLNGPLALTLKAAVNANPASGLGVVIVNVLRPWDAVSLQAIVPSTASRVIVLDDVPNATTQGSLYVDVFSALWQNGSKLAIQGQRVTTSQTQTFFSSSEGFIDFIESIARVQLRKALVGNTKKVLVFNIPDSSLAAAPHFIQDLFVDKSNIHTRLLTVHDAFSRQGGITSTRLLISKGDGAGGVPIPIALPLDAQSEGESDFLAVLDHVLLKTHSLLKHAKANSVLLINAPWTADEFWANISPNVASLILERQLVVCLFDAKSVATKSVSTDSPIHVAVQNLLLQLVFLRIYLGASASEATVLDLARKSFKEDIHGLNLTKVNAHAWAFLDVVDLPESCEPSDAAVTLRNADYNAIAVETASGQTVVNGAVLASWHDAAKHLLFPSVYAPDASEVSNSLSNPALRPEVPETTFLVTCTVNKRLTPLEYDRNVFHLEFDTSGTGLKYAIGEALGVHGWNDDQEVYEFCQFYGVDPSRLITIPVPSDETKVHTRTIFQALQQQIDLFGKPPKSFYTDLAEYATADVDRYALRFIGSPEGSSTFKKLSEKDTVTFADVLKMYPSARPGIERLCELVGDIKPRHYSIASAQSVVGDRVDLLVVTVDWLTPSGSPRYGQCTRYLAGLKIGQKVTVSIKPSVMKLPPSPKQPLIMAGLGTGAAPFRAFLQHLAWLASKGEEIGPVYYYFGSRYQSAEYLYGEEIEAFILDGVITKAGLAFSRDGPKKVYIQHKMLEDADALAKMLHDDEGVFYLCGPTWPVPDVYEALVNALSKYKGDAAQAGEYLESLKEEERYVLEVNPSYPLFCPKKY</sequence>
<reference evidence="24 25" key="1">
    <citation type="journal article" date="2018" name="Evol. Lett.">
        <title>Horizontal gene cluster transfer increased hallucinogenic mushroom diversity.</title>
        <authorList>
            <person name="Reynolds H.T."/>
            <person name="Vijayakumar V."/>
            <person name="Gluck-Thaler E."/>
            <person name="Korotkin H.B."/>
            <person name="Matheny P.B."/>
            <person name="Slot J.C."/>
        </authorList>
    </citation>
    <scope>NUCLEOTIDE SEQUENCE [LARGE SCALE GENOMIC DNA]</scope>
    <source>
        <strain evidence="24 25">2629</strain>
    </source>
</reference>
<dbReference type="Pfam" id="PF14681">
    <property type="entry name" value="UPRTase"/>
    <property type="match status" value="1"/>
</dbReference>
<dbReference type="Gene3D" id="1.20.990.10">
    <property type="entry name" value="NADPH-cytochrome p450 Reductase, Chain A, domain 3"/>
    <property type="match status" value="1"/>
</dbReference>
<dbReference type="OrthoDB" id="1856718at2759"/>
<dbReference type="InterPro" id="IPR009014">
    <property type="entry name" value="Transketo_C/PFOR_II"/>
</dbReference>
<dbReference type="Gene3D" id="3.40.50.970">
    <property type="match status" value="1"/>
</dbReference>
<comment type="function">
    <text evidence="20">This enzyme catalyzes the 6-electron reduction of sulfite to sulfide. This is one of several activities required for the biosynthesis of L-cysteine from sulfate.</text>
</comment>
<dbReference type="InterPro" id="IPR023173">
    <property type="entry name" value="NADPH_Cyt_P450_Rdtase_alpha"/>
</dbReference>
<dbReference type="PANTHER" id="PTHR19384:SF109">
    <property type="entry name" value="SULFITE REDUCTASE [NADPH] FLAVOPROTEIN COMPONENT"/>
    <property type="match status" value="1"/>
</dbReference>
<evidence type="ECO:0000256" key="10">
    <source>
        <dbReference type="ARBA" id="ARBA00022630"/>
    </source>
</evidence>
<protein>
    <recommendedName>
        <fullName evidence="6">assimilatory sulfite reductase (NADPH)</fullName>
        <ecNumber evidence="6">1.8.1.2</ecNumber>
    </recommendedName>
    <alternativeName>
        <fullName evidence="21">Ribosomal RNA-processing protein 8</fullName>
    </alternativeName>
</protein>
<dbReference type="InterPro" id="IPR001709">
    <property type="entry name" value="Flavoprot_Pyr_Nucl_cyt_Rdtase"/>
</dbReference>
<keyword evidence="7" id="KW-0813">Transport</keyword>
<keyword evidence="9" id="KW-0489">Methyltransferase</keyword>
<evidence type="ECO:0000256" key="20">
    <source>
        <dbReference type="ARBA" id="ARBA00059320"/>
    </source>
</evidence>
<evidence type="ECO:0000256" key="9">
    <source>
        <dbReference type="ARBA" id="ARBA00022603"/>
    </source>
</evidence>
<dbReference type="Gene3D" id="2.40.30.10">
    <property type="entry name" value="Translation factors"/>
    <property type="match status" value="1"/>
</dbReference>
<comment type="caution">
    <text evidence="24">The sequence shown here is derived from an EMBL/GenBank/DDBJ whole genome shotgun (WGS) entry which is preliminary data.</text>
</comment>
<keyword evidence="10" id="KW-0285">Flavoprotein</keyword>
<dbReference type="GO" id="GO:0004783">
    <property type="term" value="F:sulfite reductase (NADPH) activity"/>
    <property type="evidence" value="ECO:0007669"/>
    <property type="project" value="UniProtKB-EC"/>
</dbReference>
<dbReference type="SUPFAM" id="SSF53323">
    <property type="entry name" value="Pyruvate-ferredoxin oxidoreductase, PFOR, domain III"/>
    <property type="match status" value="1"/>
</dbReference>
<dbReference type="Gene3D" id="3.40.920.10">
    <property type="entry name" value="Pyruvate-ferredoxin oxidoreductase, PFOR, domain III"/>
    <property type="match status" value="1"/>
</dbReference>
<dbReference type="InterPro" id="IPR017938">
    <property type="entry name" value="Riboflavin_synthase-like_b-brl"/>
</dbReference>
<evidence type="ECO:0000256" key="18">
    <source>
        <dbReference type="ARBA" id="ARBA00023242"/>
    </source>
</evidence>
<evidence type="ECO:0000256" key="13">
    <source>
        <dbReference type="ARBA" id="ARBA00022691"/>
    </source>
</evidence>
<evidence type="ECO:0000256" key="17">
    <source>
        <dbReference type="ARBA" id="ARBA00023002"/>
    </source>
</evidence>
<dbReference type="GO" id="GO:0050660">
    <property type="term" value="F:flavin adenine dinucleotide binding"/>
    <property type="evidence" value="ECO:0007669"/>
    <property type="project" value="TreeGrafter"/>
</dbReference>
<dbReference type="EC" id="1.8.1.2" evidence="6"/>
<evidence type="ECO:0000256" key="3">
    <source>
        <dbReference type="ARBA" id="ARBA00004604"/>
    </source>
</evidence>
<feature type="compositionally biased region" description="Basic and acidic residues" evidence="22">
    <location>
        <begin position="100"/>
        <end position="112"/>
    </location>
</feature>
<keyword evidence="25" id="KW-1185">Reference proteome</keyword>
<feature type="region of interest" description="Disordered" evidence="22">
    <location>
        <begin position="1"/>
        <end position="122"/>
    </location>
</feature>
<evidence type="ECO:0000256" key="8">
    <source>
        <dbReference type="ARBA" id="ARBA00022552"/>
    </source>
</evidence>
<dbReference type="FunCoup" id="A0A409Y7J8">
    <property type="interactions" value="214"/>
</dbReference>
<dbReference type="PROSITE" id="PS51384">
    <property type="entry name" value="FAD_FR"/>
    <property type="match status" value="1"/>
</dbReference>
<organism evidence="24 25">
    <name type="scientific">Panaeolus cyanescens</name>
    <dbReference type="NCBI Taxonomy" id="181874"/>
    <lineage>
        <taxon>Eukaryota</taxon>
        <taxon>Fungi</taxon>
        <taxon>Dikarya</taxon>
        <taxon>Basidiomycota</taxon>
        <taxon>Agaricomycotina</taxon>
        <taxon>Agaricomycetes</taxon>
        <taxon>Agaricomycetidae</taxon>
        <taxon>Agaricales</taxon>
        <taxon>Agaricineae</taxon>
        <taxon>Galeropsidaceae</taxon>
        <taxon>Panaeolus</taxon>
    </lineage>
</organism>
<dbReference type="CDD" id="cd06207">
    <property type="entry name" value="CyPoR_like"/>
    <property type="match status" value="1"/>
</dbReference>
<dbReference type="InterPro" id="IPR029057">
    <property type="entry name" value="PRTase-like"/>
</dbReference>
<evidence type="ECO:0000256" key="11">
    <source>
        <dbReference type="ARBA" id="ARBA00022643"/>
    </source>
</evidence>
<evidence type="ECO:0000256" key="16">
    <source>
        <dbReference type="ARBA" id="ARBA00022982"/>
    </source>
</evidence>
<dbReference type="Gene3D" id="3.40.50.2020">
    <property type="match status" value="1"/>
</dbReference>
<dbReference type="Proteomes" id="UP000284842">
    <property type="component" value="Unassembled WGS sequence"/>
</dbReference>
<dbReference type="Pfam" id="PF00175">
    <property type="entry name" value="NAD_binding_1"/>
    <property type="match status" value="1"/>
</dbReference>
<evidence type="ECO:0000256" key="2">
    <source>
        <dbReference type="ARBA" id="ARBA00001974"/>
    </source>
</evidence>
<dbReference type="InterPro" id="IPR000836">
    <property type="entry name" value="PRTase_dom"/>
</dbReference>
<evidence type="ECO:0000256" key="22">
    <source>
        <dbReference type="SAM" id="MobiDB-lite"/>
    </source>
</evidence>
<keyword evidence="13" id="KW-0949">S-adenosyl-L-methionine</keyword>
<dbReference type="InterPro" id="IPR017927">
    <property type="entry name" value="FAD-bd_FR_type"/>
</dbReference>
<dbReference type="STRING" id="181874.A0A409Y7J8"/>
<keyword evidence="14" id="KW-0274">FAD</keyword>
<dbReference type="Gene3D" id="3.40.50.150">
    <property type="entry name" value="Vaccinia Virus protein VP39"/>
    <property type="match status" value="1"/>
</dbReference>
<gene>
    <name evidence="24" type="ORF">CVT24_003625</name>
</gene>
<dbReference type="EMBL" id="NHTK01001370">
    <property type="protein sequence ID" value="PPQ99065.1"/>
    <property type="molecule type" value="Genomic_DNA"/>
</dbReference>
<dbReference type="InterPro" id="IPR039261">
    <property type="entry name" value="FNR_nucleotide-bd"/>
</dbReference>
<accession>A0A409Y7J8</accession>
<dbReference type="SUPFAM" id="SSF63380">
    <property type="entry name" value="Riboflavin synthase domain-like"/>
    <property type="match status" value="1"/>
</dbReference>
<comment type="pathway">
    <text evidence="4">Sulfur metabolism; hydrogen sulfide biosynthesis; hydrogen sulfide from sulfite (NADPH route): step 1/1.</text>
</comment>
<evidence type="ECO:0000313" key="24">
    <source>
        <dbReference type="EMBL" id="PPQ99065.1"/>
    </source>
</evidence>
<dbReference type="SUPFAM" id="SSF52343">
    <property type="entry name" value="Ferredoxin reductase-like, C-terminal NADP-linked domain"/>
    <property type="match status" value="1"/>
</dbReference>
<evidence type="ECO:0000256" key="4">
    <source>
        <dbReference type="ARBA" id="ARBA00004774"/>
    </source>
</evidence>
<evidence type="ECO:0000256" key="1">
    <source>
        <dbReference type="ARBA" id="ARBA00001917"/>
    </source>
</evidence>
<keyword evidence="12" id="KW-0808">Transferase</keyword>
<dbReference type="Pfam" id="PF08241">
    <property type="entry name" value="Methyltransf_11"/>
    <property type="match status" value="1"/>
</dbReference>
<dbReference type="InterPro" id="IPR003097">
    <property type="entry name" value="CysJ-like_FAD-binding"/>
</dbReference>
<keyword evidence="17" id="KW-0560">Oxidoreductase</keyword>
<evidence type="ECO:0000256" key="7">
    <source>
        <dbReference type="ARBA" id="ARBA00022448"/>
    </source>
</evidence>
<dbReference type="NCBIfam" id="NF001097">
    <property type="entry name" value="PRK00129.1"/>
    <property type="match status" value="1"/>
</dbReference>
<feature type="domain" description="FAD-binding FR-type" evidence="23">
    <location>
        <begin position="1124"/>
        <end position="1355"/>
    </location>
</feature>
<evidence type="ECO:0000256" key="15">
    <source>
        <dbReference type="ARBA" id="ARBA00022857"/>
    </source>
</evidence>
<dbReference type="Pfam" id="PF00667">
    <property type="entry name" value="FAD_binding_1"/>
    <property type="match status" value="1"/>
</dbReference>
<comment type="catalytic activity">
    <reaction evidence="19">
        <text>hydrogen sulfide + 3 NADP(+) + 3 H2O = sulfite + 3 NADPH + 4 H(+)</text>
        <dbReference type="Rhea" id="RHEA:13801"/>
        <dbReference type="ChEBI" id="CHEBI:15377"/>
        <dbReference type="ChEBI" id="CHEBI:15378"/>
        <dbReference type="ChEBI" id="CHEBI:17359"/>
        <dbReference type="ChEBI" id="CHEBI:29919"/>
        <dbReference type="ChEBI" id="CHEBI:57783"/>
        <dbReference type="ChEBI" id="CHEBI:58349"/>
        <dbReference type="EC" id="1.8.1.2"/>
    </reaction>
</comment>
<dbReference type="InParanoid" id="A0A409Y7J8"/>
<dbReference type="PRINTS" id="PR00371">
    <property type="entry name" value="FPNCR"/>
</dbReference>
<dbReference type="GO" id="GO:0005730">
    <property type="term" value="C:nucleolus"/>
    <property type="evidence" value="ECO:0007669"/>
    <property type="project" value="UniProtKB-SubCell"/>
</dbReference>
<dbReference type="GO" id="GO:0010181">
    <property type="term" value="F:FMN binding"/>
    <property type="evidence" value="ECO:0007669"/>
    <property type="project" value="TreeGrafter"/>
</dbReference>
<feature type="compositionally biased region" description="Polar residues" evidence="22">
    <location>
        <begin position="49"/>
        <end position="60"/>
    </location>
</feature>
<dbReference type="SUPFAM" id="SSF53335">
    <property type="entry name" value="S-adenosyl-L-methionine-dependent methyltransferases"/>
    <property type="match status" value="1"/>
</dbReference>
<dbReference type="InterPro" id="IPR029063">
    <property type="entry name" value="SAM-dependent_MTases_sf"/>
</dbReference>
<proteinExistence type="inferred from homology"/>
<dbReference type="InterPro" id="IPR042036">
    <property type="entry name" value="RRP8_N"/>
</dbReference>
<feature type="compositionally biased region" description="Polar residues" evidence="22">
    <location>
        <begin position="80"/>
        <end position="90"/>
    </location>
</feature>